<evidence type="ECO:0000259" key="1">
    <source>
        <dbReference type="Pfam" id="PF12697"/>
    </source>
</evidence>
<dbReference type="Gene3D" id="3.40.50.1820">
    <property type="entry name" value="alpha/beta hydrolase"/>
    <property type="match status" value="1"/>
</dbReference>
<reference evidence="2" key="1">
    <citation type="submission" date="2023-03" db="EMBL/GenBank/DDBJ databases">
        <title>MT1 and MT2 Draft Genomes of Novel Species.</title>
        <authorList>
            <person name="Venkateswaran K."/>
        </authorList>
    </citation>
    <scope>NUCLEOTIDE SEQUENCE</scope>
    <source>
        <strain evidence="2">F6_8S_P_1A</strain>
    </source>
</reference>
<name>A0ABT8J0D5_9MICO</name>
<protein>
    <submittedName>
        <fullName evidence="2">Alpha/beta fold hydrolase</fullName>
    </submittedName>
</protein>
<comment type="caution">
    <text evidence="2">The sequence shown here is derived from an EMBL/GenBank/DDBJ whole genome shotgun (WGS) entry which is preliminary data.</text>
</comment>
<feature type="domain" description="AB hydrolase-1" evidence="1">
    <location>
        <begin position="51"/>
        <end position="274"/>
    </location>
</feature>
<dbReference type="GO" id="GO:0016787">
    <property type="term" value="F:hydrolase activity"/>
    <property type="evidence" value="ECO:0007669"/>
    <property type="project" value="UniProtKB-KW"/>
</dbReference>
<dbReference type="PANTHER" id="PTHR46438:SF11">
    <property type="entry name" value="LIPASE-RELATED"/>
    <property type="match status" value="1"/>
</dbReference>
<dbReference type="Pfam" id="PF12697">
    <property type="entry name" value="Abhydrolase_6"/>
    <property type="match status" value="1"/>
</dbReference>
<accession>A0ABT8J0D5</accession>
<dbReference type="PANTHER" id="PTHR46438">
    <property type="entry name" value="ALPHA/BETA-HYDROLASES SUPERFAMILY PROTEIN"/>
    <property type="match status" value="1"/>
</dbReference>
<organism evidence="2 3">
    <name type="scientific">Leifsonia virtsii</name>
    <dbReference type="NCBI Taxonomy" id="3035915"/>
    <lineage>
        <taxon>Bacteria</taxon>
        <taxon>Bacillati</taxon>
        <taxon>Actinomycetota</taxon>
        <taxon>Actinomycetes</taxon>
        <taxon>Micrococcales</taxon>
        <taxon>Microbacteriaceae</taxon>
        <taxon>Leifsonia</taxon>
    </lineage>
</organism>
<dbReference type="InterPro" id="IPR000073">
    <property type="entry name" value="AB_hydrolase_1"/>
</dbReference>
<evidence type="ECO:0000313" key="3">
    <source>
        <dbReference type="Proteomes" id="UP001174210"/>
    </source>
</evidence>
<dbReference type="SUPFAM" id="SSF53474">
    <property type="entry name" value="alpha/beta-Hydrolases"/>
    <property type="match status" value="1"/>
</dbReference>
<keyword evidence="2" id="KW-0378">Hydrolase</keyword>
<sequence>MFRSPEGEQAFRRAYDEAVALLVPAAERLRIPTPSGLVHGLATGRPTARPVVLLHGSGATSAGWAAELSDLSRDHRVFALDLPGEAASAPGSRRPLTPGTHAAWLTEVLAALGIERPTIVGESLGGWVSLDFASRSPDAAGPVMLVSSSGIGPRRLAPLLIAGLLGAAGDRGRAKALRYLTGPHQPRPETAGETVSPLTSLALTTFAHFSPRTDALPVFGDEALARVSSPMRIVYGAGDRMLDAPAAASRARARIRDADVVLLDGVGHLIPDRAGKVGSFVRAQGRAGAEG</sequence>
<keyword evidence="3" id="KW-1185">Reference proteome</keyword>
<dbReference type="InterPro" id="IPR029058">
    <property type="entry name" value="AB_hydrolase_fold"/>
</dbReference>
<dbReference type="EMBL" id="JAROCB010000004">
    <property type="protein sequence ID" value="MDN4598541.1"/>
    <property type="molecule type" value="Genomic_DNA"/>
</dbReference>
<dbReference type="Proteomes" id="UP001174210">
    <property type="component" value="Unassembled WGS sequence"/>
</dbReference>
<proteinExistence type="predicted"/>
<dbReference type="PRINTS" id="PR00111">
    <property type="entry name" value="ABHYDROLASE"/>
</dbReference>
<evidence type="ECO:0000313" key="2">
    <source>
        <dbReference type="EMBL" id="MDN4598541.1"/>
    </source>
</evidence>
<gene>
    <name evidence="2" type="ORF">P5G59_15415</name>
</gene>